<feature type="transmembrane region" description="Helical" evidence="6">
    <location>
        <begin position="818"/>
        <end position="851"/>
    </location>
</feature>
<evidence type="ECO:0000313" key="7">
    <source>
        <dbReference type="EMBL" id="KAJ8922451.1"/>
    </source>
</evidence>
<organism evidence="7 8">
    <name type="scientific">Exocentrus adspersus</name>
    <dbReference type="NCBI Taxonomy" id="1586481"/>
    <lineage>
        <taxon>Eukaryota</taxon>
        <taxon>Metazoa</taxon>
        <taxon>Ecdysozoa</taxon>
        <taxon>Arthropoda</taxon>
        <taxon>Hexapoda</taxon>
        <taxon>Insecta</taxon>
        <taxon>Pterygota</taxon>
        <taxon>Neoptera</taxon>
        <taxon>Endopterygota</taxon>
        <taxon>Coleoptera</taxon>
        <taxon>Polyphaga</taxon>
        <taxon>Cucujiformia</taxon>
        <taxon>Chrysomeloidea</taxon>
        <taxon>Cerambycidae</taxon>
        <taxon>Lamiinae</taxon>
        <taxon>Acanthocinini</taxon>
        <taxon>Exocentrus</taxon>
    </lineage>
</organism>
<reference evidence="7 8" key="1">
    <citation type="journal article" date="2023" name="Insect Mol. Biol.">
        <title>Genome sequencing provides insights into the evolution of gene families encoding plant cell wall-degrading enzymes in longhorned beetles.</title>
        <authorList>
            <person name="Shin N.R."/>
            <person name="Okamura Y."/>
            <person name="Kirsch R."/>
            <person name="Pauchet Y."/>
        </authorList>
    </citation>
    <scope>NUCLEOTIDE SEQUENCE [LARGE SCALE GENOMIC DNA]</scope>
    <source>
        <strain evidence="7">EAD_L_NR</strain>
    </source>
</reference>
<dbReference type="InterPro" id="IPR007603">
    <property type="entry name" value="Choline_transptr-like"/>
</dbReference>
<dbReference type="PANTHER" id="PTHR12385:SF96">
    <property type="entry name" value="CHOLINE TRANSPORTER-LIKE PROTEIN"/>
    <property type="match status" value="1"/>
</dbReference>
<keyword evidence="8" id="KW-1185">Reference proteome</keyword>
<feature type="transmembrane region" description="Helical" evidence="6">
    <location>
        <begin position="210"/>
        <end position="232"/>
    </location>
</feature>
<feature type="transmembrane region" description="Helical" evidence="6">
    <location>
        <begin position="1038"/>
        <end position="1059"/>
    </location>
</feature>
<keyword evidence="3 6" id="KW-0812">Transmembrane</keyword>
<evidence type="ECO:0008006" key="9">
    <source>
        <dbReference type="Google" id="ProtNLM"/>
    </source>
</evidence>
<sequence>MGTSQSTQWERPPDNLVKFKKVPSDTDFNTIQIPELAENRTPTDRKFLIVFGLMIVFLVPFLAYTLAYSDTDRYWGYDQCGNICGKKNEKWDRWECTGQDYTQEKYLQYERYEQAIDDMSLAEKRNRGLLLALLDRKCVRDCDTGYSKTLDKYCIKSDFDATRKSDSSNPFLEISAYLRSVGWRLTLACFLSLGVALSLLYLFRTATAAMVWSILVGVVTLLIIAVVALWYFYSIALESEGSVYFLWLPISVTILLVGLIFVIIFLHKKVALVIILLKEAMKVTFAIPQLMLIPILTFLAGLVLSILLFITLFYIRSSGILTELTQDYLIYQPNVVMAFTVLFTYWIGFWVSQFIYGIQYMVIAGAVSKWYFAADKNRLDSPILTSAAIAFKFHLGSVAFGSMIITLMAIVRSFLSSILKNRALNCVFNMCFAAIEDFLKYLSKNAYILTAMHGKPFYKSGKRAAHIIFKNVANIIALNYIGDFILFMAHVLVVLITLLFTYLIMQGSESDYNFIVYLIVGFVSLIVAIITFAVFETVIDTIFLCFCEDSLMNDGMARPYAMSRDLMEFVEESKKVFKPNNVTVHFVCCILTGLVQSSNLWLFIHDLHFIAITMEMPSAIPTEATYKSFDDTFPLTEDDIPLRAENRRKTDRYFLYVFLACAVLLIPVLIFALANSSSSSTTSSGSGHADRWEDDDALISYNYTTSKDNQLIWMTNHSGQVAWRLAIASSVSVGLCVLMAFLFRYATDILVWGILIICWLAMLAVCIFLWTLPSTTFVPQILYTIYTLGLLFILVFLKNRIHLVVKLFQEASQAVFDMRAVFAVSSLTTLVLIVIVTVYGISTTLLLFTLSRVDDDDLTIVSLVLNTGMSFWAAEFVYGIQYMIVSGAIVKWYFTRHKETLRDPVHTSAYITFKYHLGTVAFGSLIITLVAMLRMILRSLVKSRLRVLVDCCMRHIENFLRFFTHNSFIVTAMHGTPFIQSGKRAVKLLTLNICNTIVLSSIGDFVVVMAELLTVLLSVLASVLLFNDLGNEMGNYRICCYFFVGGLALVCCATILGTFKTAFNTIFLSVCQDFMINNGADKPFAMSVNLMEFLEGSKKLYAKKIQENALPTI</sequence>
<feature type="transmembrane region" description="Helical" evidence="6">
    <location>
        <begin position="1005"/>
        <end position="1026"/>
    </location>
</feature>
<gene>
    <name evidence="7" type="ORF">NQ315_004398</name>
</gene>
<protein>
    <recommendedName>
        <fullName evidence="9">Choline transporter-like protein 1</fullName>
    </recommendedName>
</protein>
<feature type="transmembrane region" description="Helical" evidence="6">
    <location>
        <begin position="514"/>
        <end position="535"/>
    </location>
</feature>
<feature type="transmembrane region" description="Helical" evidence="6">
    <location>
        <begin position="871"/>
        <end position="894"/>
    </location>
</feature>
<evidence type="ECO:0000256" key="2">
    <source>
        <dbReference type="ARBA" id="ARBA00007168"/>
    </source>
</evidence>
<accession>A0AAV8W9K4</accession>
<dbReference type="PANTHER" id="PTHR12385">
    <property type="entry name" value="CHOLINE TRANSPORTER-LIKE (SLC FAMILY 44)"/>
    <property type="match status" value="1"/>
</dbReference>
<dbReference type="Pfam" id="PF04515">
    <property type="entry name" value="Choline_transpo"/>
    <property type="match status" value="2"/>
</dbReference>
<dbReference type="GO" id="GO:0022857">
    <property type="term" value="F:transmembrane transporter activity"/>
    <property type="evidence" value="ECO:0007669"/>
    <property type="project" value="InterPro"/>
</dbReference>
<feature type="transmembrane region" description="Helical" evidence="6">
    <location>
        <begin position="749"/>
        <end position="771"/>
    </location>
</feature>
<feature type="transmembrane region" description="Helical" evidence="6">
    <location>
        <begin position="487"/>
        <end position="505"/>
    </location>
</feature>
<evidence type="ECO:0000256" key="4">
    <source>
        <dbReference type="ARBA" id="ARBA00022989"/>
    </source>
</evidence>
<feature type="transmembrane region" description="Helical" evidence="6">
    <location>
        <begin position="354"/>
        <end position="373"/>
    </location>
</feature>
<feature type="transmembrane region" description="Helical" evidence="6">
    <location>
        <begin position="721"/>
        <end position="742"/>
    </location>
</feature>
<comment type="similarity">
    <text evidence="2">Belongs to the CTL (choline transporter-like) family.</text>
</comment>
<keyword evidence="5 6" id="KW-0472">Membrane</keyword>
<evidence type="ECO:0000256" key="3">
    <source>
        <dbReference type="ARBA" id="ARBA00022692"/>
    </source>
</evidence>
<feature type="transmembrane region" description="Helical" evidence="6">
    <location>
        <begin position="287"/>
        <end position="316"/>
    </location>
</feature>
<dbReference type="Proteomes" id="UP001159042">
    <property type="component" value="Unassembled WGS sequence"/>
</dbReference>
<feature type="transmembrane region" description="Helical" evidence="6">
    <location>
        <begin position="915"/>
        <end position="937"/>
    </location>
</feature>
<evidence type="ECO:0000256" key="6">
    <source>
        <dbReference type="SAM" id="Phobius"/>
    </source>
</evidence>
<comment type="subcellular location">
    <subcellularLocation>
        <location evidence="1">Membrane</location>
        <topology evidence="1">Multi-pass membrane protein</topology>
    </subcellularLocation>
</comment>
<comment type="caution">
    <text evidence="7">The sequence shown here is derived from an EMBL/GenBank/DDBJ whole genome shotgun (WGS) entry which is preliminary data.</text>
</comment>
<feature type="transmembrane region" description="Helical" evidence="6">
    <location>
        <begin position="393"/>
        <end position="415"/>
    </location>
</feature>
<name>A0AAV8W9K4_9CUCU</name>
<evidence type="ECO:0000256" key="1">
    <source>
        <dbReference type="ARBA" id="ARBA00004141"/>
    </source>
</evidence>
<dbReference type="EMBL" id="JANEYG010000007">
    <property type="protein sequence ID" value="KAJ8922451.1"/>
    <property type="molecule type" value="Genomic_DNA"/>
</dbReference>
<feature type="transmembrane region" description="Helical" evidence="6">
    <location>
        <begin position="653"/>
        <end position="674"/>
    </location>
</feature>
<feature type="transmembrane region" description="Helical" evidence="6">
    <location>
        <begin position="328"/>
        <end position="347"/>
    </location>
</feature>
<evidence type="ECO:0000313" key="8">
    <source>
        <dbReference type="Proteomes" id="UP001159042"/>
    </source>
</evidence>
<dbReference type="AlphaFoldDB" id="A0AAV8W9K4"/>
<evidence type="ECO:0000256" key="5">
    <source>
        <dbReference type="ARBA" id="ARBA00023136"/>
    </source>
</evidence>
<feature type="transmembrane region" description="Helical" evidence="6">
    <location>
        <begin position="582"/>
        <end position="604"/>
    </location>
</feature>
<feature type="transmembrane region" description="Helical" evidence="6">
    <location>
        <begin position="244"/>
        <end position="266"/>
    </location>
</feature>
<feature type="transmembrane region" description="Helical" evidence="6">
    <location>
        <begin position="777"/>
        <end position="797"/>
    </location>
</feature>
<keyword evidence="4 6" id="KW-1133">Transmembrane helix</keyword>
<proteinExistence type="inferred from homology"/>
<feature type="transmembrane region" description="Helical" evidence="6">
    <location>
        <begin position="181"/>
        <end position="203"/>
    </location>
</feature>
<dbReference type="GO" id="GO:0016020">
    <property type="term" value="C:membrane"/>
    <property type="evidence" value="ECO:0007669"/>
    <property type="project" value="UniProtKB-SubCell"/>
</dbReference>
<feature type="transmembrane region" description="Helical" evidence="6">
    <location>
        <begin position="47"/>
        <end position="67"/>
    </location>
</feature>